<dbReference type="PROSITE" id="PS51257">
    <property type="entry name" value="PROKAR_LIPOPROTEIN"/>
    <property type="match status" value="1"/>
</dbReference>
<keyword evidence="1" id="KW-0472">Membrane</keyword>
<dbReference type="EMBL" id="ADBJ01000037">
    <property type="protein sequence ID" value="EFA78742.1"/>
    <property type="molecule type" value="Genomic_DNA"/>
</dbReference>
<protein>
    <submittedName>
        <fullName evidence="3">Uncharacterized protein</fullName>
    </submittedName>
</protein>
<dbReference type="Proteomes" id="UP000001396">
    <property type="component" value="Unassembled WGS sequence"/>
</dbReference>
<evidence type="ECO:0000256" key="1">
    <source>
        <dbReference type="SAM" id="Phobius"/>
    </source>
</evidence>
<dbReference type="RefSeq" id="XP_020430866.1">
    <property type="nucleotide sequence ID" value="XM_020579027.1"/>
</dbReference>
<keyword evidence="1" id="KW-0812">Transmembrane</keyword>
<feature type="transmembrane region" description="Helical" evidence="1">
    <location>
        <begin position="145"/>
        <end position="170"/>
    </location>
</feature>
<gene>
    <name evidence="3" type="ORF">PPL_08203</name>
</gene>
<organism evidence="3 4">
    <name type="scientific">Heterostelium pallidum (strain ATCC 26659 / Pp 5 / PN500)</name>
    <name type="common">Cellular slime mold</name>
    <name type="synonym">Polysphondylium pallidum</name>
    <dbReference type="NCBI Taxonomy" id="670386"/>
    <lineage>
        <taxon>Eukaryota</taxon>
        <taxon>Amoebozoa</taxon>
        <taxon>Evosea</taxon>
        <taxon>Eumycetozoa</taxon>
        <taxon>Dictyostelia</taxon>
        <taxon>Acytosteliales</taxon>
        <taxon>Acytosteliaceae</taxon>
        <taxon>Heterostelium</taxon>
    </lineage>
</organism>
<name>D3BIW8_HETP5</name>
<dbReference type="InParanoid" id="D3BIW8"/>
<comment type="caution">
    <text evidence="3">The sequence shown here is derived from an EMBL/GenBank/DDBJ whole genome shotgun (WGS) entry which is preliminary data.</text>
</comment>
<dbReference type="AlphaFoldDB" id="D3BIW8"/>
<proteinExistence type="predicted"/>
<feature type="transmembrane region" description="Helical" evidence="1">
    <location>
        <begin position="182"/>
        <end position="200"/>
    </location>
</feature>
<dbReference type="FunCoup" id="D3BIW8">
    <property type="interactions" value="421"/>
</dbReference>
<evidence type="ECO:0000313" key="4">
    <source>
        <dbReference type="Proteomes" id="UP000001396"/>
    </source>
</evidence>
<feature type="chain" id="PRO_5003042504" evidence="2">
    <location>
        <begin position="24"/>
        <end position="206"/>
    </location>
</feature>
<evidence type="ECO:0000313" key="3">
    <source>
        <dbReference type="EMBL" id="EFA78742.1"/>
    </source>
</evidence>
<sequence>MNYKSLLSIVLLIGCFLIDNSYSQYTNDTCTRYTSSSGVVTVNADSTQYCWKIMPDIGVGYYPTEIYVTFQQVSGLIAENNTMFVIAGELMTDEELAHYITDSSTPQPMLTSKAGQVLIYVEYEAPVNFTFEYSISSEKSLKASILMLVSVVFAFAIPTFFVSCITCCTGKKDKKKLKSRQTCTFWFSAILGLVILAIVLSRKVIH</sequence>
<keyword evidence="4" id="KW-1185">Reference proteome</keyword>
<feature type="signal peptide" evidence="2">
    <location>
        <begin position="1"/>
        <end position="23"/>
    </location>
</feature>
<reference evidence="3 4" key="1">
    <citation type="journal article" date="2011" name="Genome Res.">
        <title>Phylogeny-wide analysis of social amoeba genomes highlights ancient origins for complex intercellular communication.</title>
        <authorList>
            <person name="Heidel A.J."/>
            <person name="Lawal H.M."/>
            <person name="Felder M."/>
            <person name="Schilde C."/>
            <person name="Helps N.R."/>
            <person name="Tunggal B."/>
            <person name="Rivero F."/>
            <person name="John U."/>
            <person name="Schleicher M."/>
            <person name="Eichinger L."/>
            <person name="Platzer M."/>
            <person name="Noegel A.A."/>
            <person name="Schaap P."/>
            <person name="Gloeckner G."/>
        </authorList>
    </citation>
    <scope>NUCLEOTIDE SEQUENCE [LARGE SCALE GENOMIC DNA]</scope>
    <source>
        <strain evidence="4">ATCC 26659 / Pp 5 / PN500</strain>
    </source>
</reference>
<evidence type="ECO:0000256" key="2">
    <source>
        <dbReference type="SAM" id="SignalP"/>
    </source>
</evidence>
<dbReference type="GeneID" id="31363683"/>
<dbReference type="OMA" id="IPQTCWK"/>
<accession>D3BIW8</accession>
<keyword evidence="1" id="KW-1133">Transmembrane helix</keyword>
<keyword evidence="2" id="KW-0732">Signal</keyword>